<gene>
    <name evidence="2" type="ORF">EV199_2045</name>
</gene>
<evidence type="ECO:0000256" key="1">
    <source>
        <dbReference type="SAM" id="SignalP"/>
    </source>
</evidence>
<dbReference type="Gene3D" id="2.60.40.740">
    <property type="match status" value="2"/>
</dbReference>
<dbReference type="OrthoDB" id="9760282at2"/>
<name>A0A4Q7N556_9BACT</name>
<evidence type="ECO:0000313" key="2">
    <source>
        <dbReference type="EMBL" id="RZS76166.1"/>
    </source>
</evidence>
<dbReference type="AlphaFoldDB" id="A0A4Q7N556"/>
<reference evidence="2 3" key="1">
    <citation type="submission" date="2019-02" db="EMBL/GenBank/DDBJ databases">
        <title>Genomic Encyclopedia of Type Strains, Phase IV (KMG-IV): sequencing the most valuable type-strain genomes for metagenomic binning, comparative biology and taxonomic classification.</title>
        <authorList>
            <person name="Goeker M."/>
        </authorList>
    </citation>
    <scope>NUCLEOTIDE SEQUENCE [LARGE SCALE GENOMIC DNA]</scope>
    <source>
        <strain evidence="2 3">DSM 18116</strain>
    </source>
</reference>
<sequence>MRKYLFILCLLASFASKAQSYNVELTNLSFRVIDGVKNNTTSHLLIELVMADNSKRQLYFRHLGESGDNENDWWLNPPMTVSQLPVAVRSSGFVNFRSGTDADYDQTNDISICNVNGISVPSGTPRMTSITFNVKFTPILSLSSNSTLLPDNDKITLNATAGFPSNVYNWEYSLNGWEWDPFPASTNSAGKASVDVSLTDLLQPGQVKIIGENTYIRMRTCTDLYSNVITLNNRLSSPKITGLAVNPNKCFGESNGSVKIQFDRELYTNELLNIFLEDTTSATGYNHSIINLTSLDPGNTITWPSELPPGGYRITLLGKYPNGSIATYTDGPFHVGRFGFTGPTAMNFNSTKRDVYCNGGADGTITINTTGGVGNYLAGYRKVQNDTYTWTSFASAGTHTITGLDTGTYYLRIRDGNDCMMKDAGGKEVIATITIGQPAEPLHVDNYQAINPLAFGYTDGSIRAILTGGTPVNGDSYNLQWTNEAGARLTPEPPSTNPFTSILQNIGDGKYILQATDAHYALSSGANAEGCITRDTFTLVEPEPLLVEISEYRYVSCKNLSDGELYAKAQGGIELPVFRYKYQWLRNENGTWTDISQSDSIAIRLIAGLYKIIITDRNNISRESDPFLLTEPDLLTLDLSSTPLVCNGSNNGSASALINGGTLPYSLEWTTGETSQSISNLAQGTYMAFVKDANGCQVQQLVKVTSPDPVSLSNLVVKDATCYKGNDGAISFTATGGSFPYNYNWNNGQNTSSLNGLSAGEYRLTLTDSKGCPLEQIFTVNEPPQLTTSLKEKITLCAEQVYEADASIQDGVIYSWTANNGFYASEAKVRLNLAGEYYVSATTSNGCVVKDTVGVTQSNAVVAAEMLASSQAFANEEVMLVNISKPAPEKVEWVLPDNGTSIIRANDQYAQVKFRNTGHFTIGMKTMVGACEKLVTQSITIVQPEAFNDPGPANSPFIKEFMVAPNPSGGQFTVKISLEEKASIKLRLIDLNTGATVHQQQKSGDKLYQVPYQLSLNAGIYSLVLETAKEYRIIKVMIL</sequence>
<organism evidence="2 3">
    <name type="scientific">Pseudobacter ginsenosidimutans</name>
    <dbReference type="NCBI Taxonomy" id="661488"/>
    <lineage>
        <taxon>Bacteria</taxon>
        <taxon>Pseudomonadati</taxon>
        <taxon>Bacteroidota</taxon>
        <taxon>Chitinophagia</taxon>
        <taxon>Chitinophagales</taxon>
        <taxon>Chitinophagaceae</taxon>
        <taxon>Pseudobacter</taxon>
    </lineage>
</organism>
<dbReference type="InterPro" id="IPR026444">
    <property type="entry name" value="Secre_tail"/>
</dbReference>
<dbReference type="NCBIfam" id="TIGR04183">
    <property type="entry name" value="Por_Secre_tail"/>
    <property type="match status" value="1"/>
</dbReference>
<protein>
    <submittedName>
        <fullName evidence="2">Putative secreted protein (Por secretion system target)</fullName>
    </submittedName>
</protein>
<accession>A0A4Q7N556</accession>
<dbReference type="Proteomes" id="UP000293874">
    <property type="component" value="Unassembled WGS sequence"/>
</dbReference>
<proteinExistence type="predicted"/>
<comment type="caution">
    <text evidence="2">The sequence shown here is derived from an EMBL/GenBank/DDBJ whole genome shotgun (WGS) entry which is preliminary data.</text>
</comment>
<dbReference type="RefSeq" id="WP_130540480.1">
    <property type="nucleotide sequence ID" value="NZ_CP042431.1"/>
</dbReference>
<feature type="chain" id="PRO_5020957724" evidence="1">
    <location>
        <begin position="19"/>
        <end position="1039"/>
    </location>
</feature>
<dbReference type="EMBL" id="SGXA01000001">
    <property type="protein sequence ID" value="RZS76166.1"/>
    <property type="molecule type" value="Genomic_DNA"/>
</dbReference>
<dbReference type="Pfam" id="PF13573">
    <property type="entry name" value="SprB"/>
    <property type="match status" value="3"/>
</dbReference>
<evidence type="ECO:0000313" key="3">
    <source>
        <dbReference type="Proteomes" id="UP000293874"/>
    </source>
</evidence>
<keyword evidence="3" id="KW-1185">Reference proteome</keyword>
<feature type="signal peptide" evidence="1">
    <location>
        <begin position="1"/>
        <end position="18"/>
    </location>
</feature>
<keyword evidence="1" id="KW-0732">Signal</keyword>
<dbReference type="InterPro" id="IPR025667">
    <property type="entry name" value="SprB_repeat"/>
</dbReference>